<name>E1YBM4_9BACT</name>
<sequence length="158" mass="17574">MRWFSNLKTFALLSVVFMLVFSGCAALSQNENSATASASVQKDIGDMPSYYDFGDVLVPKELKVKIEKSFIYKTSGLPAGVLALSGRVELSSLCTFFDNNMAKDNWKLVSLFKSPHTLMLFQKQNRWCVINIVDGMIFTDVEIWVAPSIAENSSGLIK</sequence>
<accession>E1YBM4</accession>
<organism evidence="2">
    <name type="scientific">uncultured Desulfobacterium sp</name>
    <dbReference type="NCBI Taxonomy" id="201089"/>
    <lineage>
        <taxon>Bacteria</taxon>
        <taxon>Pseudomonadati</taxon>
        <taxon>Thermodesulfobacteriota</taxon>
        <taxon>Desulfobacteria</taxon>
        <taxon>Desulfobacterales</taxon>
        <taxon>Desulfobacteriaceae</taxon>
        <taxon>Desulfobacterium</taxon>
        <taxon>environmental samples</taxon>
    </lineage>
</organism>
<evidence type="ECO:0008006" key="3">
    <source>
        <dbReference type="Google" id="ProtNLM"/>
    </source>
</evidence>
<dbReference type="AlphaFoldDB" id="E1YBM4"/>
<evidence type="ECO:0000256" key="1">
    <source>
        <dbReference type="SAM" id="SignalP"/>
    </source>
</evidence>
<gene>
    <name evidence="2" type="ORF">N47_G32920</name>
</gene>
<dbReference type="PROSITE" id="PS51257">
    <property type="entry name" value="PROKAR_LIPOPROTEIN"/>
    <property type="match status" value="1"/>
</dbReference>
<evidence type="ECO:0000313" key="2">
    <source>
        <dbReference type="EMBL" id="CBX27968.1"/>
    </source>
</evidence>
<feature type="signal peptide" evidence="1">
    <location>
        <begin position="1"/>
        <end position="28"/>
    </location>
</feature>
<protein>
    <recommendedName>
        <fullName evidence="3">Lipoprotein</fullName>
    </recommendedName>
</protein>
<dbReference type="EMBL" id="FR695868">
    <property type="protein sequence ID" value="CBX27968.1"/>
    <property type="molecule type" value="Genomic_DNA"/>
</dbReference>
<proteinExistence type="predicted"/>
<feature type="chain" id="PRO_5003155018" description="Lipoprotein" evidence="1">
    <location>
        <begin position="29"/>
        <end position="158"/>
    </location>
</feature>
<reference evidence="2" key="1">
    <citation type="journal article" date="2011" name="Environ. Microbiol.">
        <title>Genomic insights into the metabolic potential of the polycyclic aromatic hydrocarbon degrading sulfate-reducing Deltaproteobacterium N47.</title>
        <authorList>
            <person name="Bergmann F."/>
            <person name="Selesi D."/>
            <person name="Weinmaier T."/>
            <person name="Tischler P."/>
            <person name="Rattei T."/>
            <person name="Meckenstock R.U."/>
        </authorList>
    </citation>
    <scope>NUCLEOTIDE SEQUENCE</scope>
</reference>
<keyword evidence="1" id="KW-0732">Signal</keyword>